<evidence type="ECO:0000313" key="3">
    <source>
        <dbReference type="Proteomes" id="UP001189429"/>
    </source>
</evidence>
<feature type="region of interest" description="Disordered" evidence="1">
    <location>
        <begin position="88"/>
        <end position="125"/>
    </location>
</feature>
<comment type="caution">
    <text evidence="2">The sequence shown here is derived from an EMBL/GenBank/DDBJ whole genome shotgun (WGS) entry which is preliminary data.</text>
</comment>
<reference evidence="2" key="1">
    <citation type="submission" date="2023-10" db="EMBL/GenBank/DDBJ databases">
        <authorList>
            <person name="Chen Y."/>
            <person name="Shah S."/>
            <person name="Dougan E. K."/>
            <person name="Thang M."/>
            <person name="Chan C."/>
        </authorList>
    </citation>
    <scope>NUCLEOTIDE SEQUENCE [LARGE SCALE GENOMIC DNA]</scope>
</reference>
<sequence length="174" mass="18847">LILISLAAHMLKVEAGRRRTTQAGQPQRLCSGLFLRATCQQKAIGHPEKKVAAGGLWTGTAKKRAASEQGRQAKHATKAFRNLRRLRVLTRPRGRRENASGSKAGPGDGVQTAGGPRCDKSTTSEGWVSGSTCVLPRPCSHAAMGRHRCTDLHRRWPGPCWAPSSDKRAPRLAQ</sequence>
<feature type="non-terminal residue" evidence="2">
    <location>
        <position position="1"/>
    </location>
</feature>
<evidence type="ECO:0000256" key="1">
    <source>
        <dbReference type="SAM" id="MobiDB-lite"/>
    </source>
</evidence>
<evidence type="ECO:0000313" key="2">
    <source>
        <dbReference type="EMBL" id="CAK0853184.1"/>
    </source>
</evidence>
<dbReference type="Proteomes" id="UP001189429">
    <property type="component" value="Unassembled WGS sequence"/>
</dbReference>
<proteinExistence type="predicted"/>
<organism evidence="2 3">
    <name type="scientific">Prorocentrum cordatum</name>
    <dbReference type="NCBI Taxonomy" id="2364126"/>
    <lineage>
        <taxon>Eukaryota</taxon>
        <taxon>Sar</taxon>
        <taxon>Alveolata</taxon>
        <taxon>Dinophyceae</taxon>
        <taxon>Prorocentrales</taxon>
        <taxon>Prorocentraceae</taxon>
        <taxon>Prorocentrum</taxon>
    </lineage>
</organism>
<keyword evidence="3" id="KW-1185">Reference proteome</keyword>
<accession>A0ABN9U2Z3</accession>
<protein>
    <recommendedName>
        <fullName evidence="4">40S ribosomal protein S30</fullName>
    </recommendedName>
</protein>
<gene>
    <name evidence="2" type="ORF">PCOR1329_LOCUS44745</name>
</gene>
<evidence type="ECO:0008006" key="4">
    <source>
        <dbReference type="Google" id="ProtNLM"/>
    </source>
</evidence>
<dbReference type="EMBL" id="CAUYUJ010015379">
    <property type="protein sequence ID" value="CAK0853184.1"/>
    <property type="molecule type" value="Genomic_DNA"/>
</dbReference>
<name>A0ABN9U2Z3_9DINO</name>